<evidence type="ECO:0000313" key="3">
    <source>
        <dbReference type="EMBL" id="MBZ9566450.1"/>
    </source>
</evidence>
<dbReference type="Proteomes" id="UP001319883">
    <property type="component" value="Unassembled WGS sequence"/>
</dbReference>
<feature type="transmembrane region" description="Helical" evidence="2">
    <location>
        <begin position="36"/>
        <end position="60"/>
    </location>
</feature>
<sequence>MPQAGRTPRHARRGATRRRQPRRPALGRRLGNGDRWLDILVTISVVTALIVGAVALGMALL</sequence>
<reference evidence="3 4" key="1">
    <citation type="submission" date="2021-05" db="EMBL/GenBank/DDBJ databases">
        <title>Petroleum and Energy Research Collection (APPE): ex situ preservation of microbial diversity associated with the oil industry and exploitation of its biotechnological potential.</title>
        <authorList>
            <person name="Paixao C.T.M."/>
            <person name="Gomes M.B."/>
            <person name="Oliveira V.M."/>
        </authorList>
    </citation>
    <scope>NUCLEOTIDE SEQUENCE [LARGE SCALE GENOMIC DNA]</scope>
    <source>
        <strain evidence="3 4">LIT2</strain>
    </source>
</reference>
<evidence type="ECO:0000313" key="4">
    <source>
        <dbReference type="Proteomes" id="UP001319883"/>
    </source>
</evidence>
<accession>A0ABS7WV12</accession>
<keyword evidence="2" id="KW-0812">Transmembrane</keyword>
<evidence type="ECO:0000256" key="1">
    <source>
        <dbReference type="SAM" id="MobiDB-lite"/>
    </source>
</evidence>
<name>A0ABS7WV12_9GAMM</name>
<dbReference type="RefSeq" id="WP_163650418.1">
    <property type="nucleotide sequence ID" value="NZ_JAGXFD010000001.1"/>
</dbReference>
<feature type="region of interest" description="Disordered" evidence="1">
    <location>
        <begin position="1"/>
        <end position="30"/>
    </location>
</feature>
<dbReference type="EMBL" id="JAGXFD010000001">
    <property type="protein sequence ID" value="MBZ9566450.1"/>
    <property type="molecule type" value="Genomic_DNA"/>
</dbReference>
<proteinExistence type="predicted"/>
<protein>
    <submittedName>
        <fullName evidence="3">Uncharacterized protein</fullName>
    </submittedName>
</protein>
<keyword evidence="4" id="KW-1185">Reference proteome</keyword>
<gene>
    <name evidence="3" type="ORF">KGQ91_01920</name>
</gene>
<keyword evidence="2" id="KW-0472">Membrane</keyword>
<comment type="caution">
    <text evidence="3">The sequence shown here is derived from an EMBL/GenBank/DDBJ whole genome shotgun (WGS) entry which is preliminary data.</text>
</comment>
<feature type="compositionally biased region" description="Basic residues" evidence="1">
    <location>
        <begin position="7"/>
        <end position="26"/>
    </location>
</feature>
<organism evidence="3 4">
    <name type="scientific">Modicisalibacter tunisiensis</name>
    <dbReference type="NCBI Taxonomy" id="390637"/>
    <lineage>
        <taxon>Bacteria</taxon>
        <taxon>Pseudomonadati</taxon>
        <taxon>Pseudomonadota</taxon>
        <taxon>Gammaproteobacteria</taxon>
        <taxon>Oceanospirillales</taxon>
        <taxon>Halomonadaceae</taxon>
        <taxon>Modicisalibacter</taxon>
    </lineage>
</organism>
<keyword evidence="2" id="KW-1133">Transmembrane helix</keyword>
<evidence type="ECO:0000256" key="2">
    <source>
        <dbReference type="SAM" id="Phobius"/>
    </source>
</evidence>